<dbReference type="PROSITE" id="PS00624">
    <property type="entry name" value="GMC_OXRED_2"/>
    <property type="match status" value="3"/>
</dbReference>
<dbReference type="EMBL" id="WNWW01000326">
    <property type="protein sequence ID" value="KAF3426361.1"/>
    <property type="molecule type" value="Genomic_DNA"/>
</dbReference>
<dbReference type="InterPro" id="IPR012132">
    <property type="entry name" value="GMC_OxRdtase"/>
</dbReference>
<evidence type="ECO:0000313" key="6">
    <source>
        <dbReference type="Proteomes" id="UP000655588"/>
    </source>
</evidence>
<dbReference type="InterPro" id="IPR000172">
    <property type="entry name" value="GMC_OxRdtase_N"/>
</dbReference>
<sequence length="1688" mass="188341">MGIESVVAGGLTSASSGLSWFFPVLAAALVYFQYEVLDNEAPPINIPSEVLLPSYDFIVVGSGSAGAVVASRLSEIENWNVLLLEAGGDETEISDVPLLAGYLQLSQLDWQYKTEPDGHACLAMNEGRCNWPRGKVIGGSSVLNYMLYLRGNKKDYDAWEQLGNPGWSYQDILPYFKKSEDNQNPYLARTPYHSTGGYLTVQEAPWHTPLAAAFVQAGQEMGYENRDINGEQQTGFMIAQGTIRRGSRCSTAKAFLRPARLRKNLHVAMHAHVTKILIDPKSKRTYGVEFVRDSKVIRIRARKEVIVSSGAINSPQLLMLSGIGPREHLLGHGIPVIQDLRVGQNLQDHVGLGGLTFMVNRKVSMVEKRLHSVHAVMQYAIFGDGPLTVLGGVEGLGFVNTKYVNASDDFPDIELHFISGSTNSDGGRHIRKIHGLSKRFYDAVFRPINDKDVWSVIPMLLRPRSKGVIKLRSNNPFDHPLIYPNYFEQPEDIATLVEGVKIAIAMSRTRSFRRFGSELNSKQFPGCKHLTMYSDPYWECMIRHYSATIYHPVGTCKMGPYWDPEAVVDPQLRVYGIGGLRVVDASIMPNLVSGNTNAPVIMIGAVIASRLSEINNWNVLLLEAGGDATDIYDIPLLVTNLQKSSIDWQYKTERNNSYCRGLQNGRCNWPRGKILGGSSVLNYMLYVRGNKRDYDTWEKLGNPGWSYEDVLPYFKKSEDNRNRSNTETRYHSTGGYLTVQEPPFQTPLANAFVKGGQEMGYEARNINGEHQTGFMVSQGTIRRGSRCSTAKAFLRPAKWRKNLHVALEAHVTKILIDPSSKRAYGVEFVRNGKKLRVLAKKEVIVSAGAVNSPQLLMLSGVGPREHLSQHGIPVIQDLKVGHNLQDHIGVAGLTFILNEDISYSEGKHYNFLEILKYFLFGNGPLTALAAVETLAFINTKYANASDDFPDIGLHLTAASLSSDGGRNIRKIQGVTKECYEAMFRELDKVSTWSAYHMLLRPKSRGVVKLRSDDPFDYPLIYPNYLNHPLDVATLVEGIKFVVELSKTASLKRYGSRINPKPFPGCENIPVLTDEYWECVIRHYTATIYHPSGTCKMGPSSDPEAVVDPQLRVYGVRGLRVIDASIMPNIVSGAVIANRLSEINNWNVLLLEAGGDATDIYDIPILVSSLQFTSIDWQYKTERSNNYCRGLQNGRSNWPRGKVLGGSSVLNYMLYVRGNKRDYDTWEKLGNPGWSYEDVLPYFKKSEDNRNRSYTETRYHSTGGYLTVQESPFQTPLANAFVKSGQEMGYEARNINGEHQTGFMVPQGTIRHGSRCSTAKAFLRPAKSRKNLHVALEAHVTKILIDPSSKRAYGVEFVRNGKKLRVLAKKEVIVSAGAVNSPQLLMLSGVGPREHLSQHGIPVIQDLKVGHNLQDHIGVAGLTFILNEDISYSERKYNNFLAILKYFLFGNGPLTTLAAVETLAFINTKYANASDDFPDIGLHLTAASLSSDGGRNIRKIQGVTKECYEAMFSELDKVSTWSAYHMLLRPKSRGVIKLRSDDPFDYPLIYPNYLDHPLDVATLVEGIKFVVELSKTASLKRYGSRINPKPFPGCENIPVLTDEYWECVIRHYTATIYHPSGTCKMGPSSDPEAVVDPQLRVYGVKGLRVIDASIMPNIVSGNTNAAVIMIGEKGSDMIKKFWLRRRGRR</sequence>
<feature type="domain" description="Glucose-methanol-choline oxidoreductase N-terminal" evidence="4">
    <location>
        <begin position="310"/>
        <end position="324"/>
    </location>
</feature>
<evidence type="ECO:0000259" key="3">
    <source>
        <dbReference type="PROSITE" id="PS00623"/>
    </source>
</evidence>
<dbReference type="Pfam" id="PF05199">
    <property type="entry name" value="GMC_oxred_C"/>
    <property type="match status" value="3"/>
</dbReference>
<dbReference type="InterPro" id="IPR007867">
    <property type="entry name" value="GMC_OxRtase_C"/>
</dbReference>
<dbReference type="Proteomes" id="UP000655588">
    <property type="component" value="Unassembled WGS sequence"/>
</dbReference>
<dbReference type="PANTHER" id="PTHR11552:SF227">
    <property type="entry name" value="GLUCOSE DEHYDROGENASE [FAD, QUINONE]-LIKE PROTEIN"/>
    <property type="match status" value="1"/>
</dbReference>
<feature type="domain" description="Glucose-methanol-choline oxidoreductase N-terminal" evidence="4">
    <location>
        <begin position="1376"/>
        <end position="1390"/>
    </location>
</feature>
<dbReference type="SUPFAM" id="SSF54373">
    <property type="entry name" value="FAD-linked reductases, C-terminal domain"/>
    <property type="match status" value="3"/>
</dbReference>
<evidence type="ECO:0000259" key="4">
    <source>
        <dbReference type="PROSITE" id="PS00624"/>
    </source>
</evidence>
<keyword evidence="6" id="KW-1185">Reference proteome</keyword>
<feature type="domain" description="Glucose-methanol-choline oxidoreductase N-terminal" evidence="3">
    <location>
        <begin position="1200"/>
        <end position="1223"/>
    </location>
</feature>
<accession>A0A833RZ87</accession>
<feature type="domain" description="Glucose-methanol-choline oxidoreductase N-terminal" evidence="3">
    <location>
        <begin position="134"/>
        <end position="157"/>
    </location>
</feature>
<dbReference type="SUPFAM" id="SSF51905">
    <property type="entry name" value="FAD/NAD(P)-binding domain"/>
    <property type="match status" value="3"/>
</dbReference>
<dbReference type="GO" id="GO:0050660">
    <property type="term" value="F:flavin adenine dinucleotide binding"/>
    <property type="evidence" value="ECO:0007669"/>
    <property type="project" value="InterPro"/>
</dbReference>
<gene>
    <name evidence="5" type="ORF">E2986_13515</name>
</gene>
<feature type="domain" description="Glucose-methanol-choline oxidoreductase N-terminal" evidence="4">
    <location>
        <begin position="848"/>
        <end position="862"/>
    </location>
</feature>
<organism evidence="5 6">
    <name type="scientific">Frieseomelitta varia</name>
    <dbReference type="NCBI Taxonomy" id="561572"/>
    <lineage>
        <taxon>Eukaryota</taxon>
        <taxon>Metazoa</taxon>
        <taxon>Ecdysozoa</taxon>
        <taxon>Arthropoda</taxon>
        <taxon>Hexapoda</taxon>
        <taxon>Insecta</taxon>
        <taxon>Pterygota</taxon>
        <taxon>Neoptera</taxon>
        <taxon>Endopterygota</taxon>
        <taxon>Hymenoptera</taxon>
        <taxon>Apocrita</taxon>
        <taxon>Aculeata</taxon>
        <taxon>Apoidea</taxon>
        <taxon>Anthophila</taxon>
        <taxon>Apidae</taxon>
        <taxon>Frieseomelitta</taxon>
    </lineage>
</organism>
<keyword evidence="2" id="KW-0274">FAD</keyword>
<dbReference type="GO" id="GO:0016614">
    <property type="term" value="F:oxidoreductase activity, acting on CH-OH group of donors"/>
    <property type="evidence" value="ECO:0007669"/>
    <property type="project" value="InterPro"/>
</dbReference>
<dbReference type="Gene3D" id="3.50.50.60">
    <property type="entry name" value="FAD/NAD(P)-binding domain"/>
    <property type="match status" value="3"/>
</dbReference>
<reference evidence="5" key="1">
    <citation type="submission" date="2019-11" db="EMBL/GenBank/DDBJ databases">
        <title>The nuclear and mitochondrial genomes of Frieseomelitta varia - a highly eusocial stingless bee (Meliponini) with a permanently sterile worker caste.</title>
        <authorList>
            <person name="Freitas F.C.P."/>
            <person name="Lourenco A.P."/>
            <person name="Nunes F.M.F."/>
            <person name="Paschoal A.R."/>
            <person name="Abreu F.C.P."/>
            <person name="Barbin F.O."/>
            <person name="Bataglia L."/>
            <person name="Cardoso-Junior C.A.M."/>
            <person name="Cervoni M.S."/>
            <person name="Silva S.R."/>
            <person name="Dalarmi F."/>
            <person name="Del Lama M.A."/>
            <person name="Depintor T.S."/>
            <person name="Ferreira K.M."/>
            <person name="Goria P.S."/>
            <person name="Jaskot M.C."/>
            <person name="Lago D.C."/>
            <person name="Luna-Lucena D."/>
            <person name="Moda L.M."/>
            <person name="Nascimento L."/>
            <person name="Pedrino M."/>
            <person name="Rabico F.O."/>
            <person name="Sanches F.C."/>
            <person name="Santos D.E."/>
            <person name="Santos C.G."/>
            <person name="Vieira J."/>
            <person name="Lopes T.F."/>
            <person name="Barchuk A.R."/>
            <person name="Hartfelder K."/>
            <person name="Simoes Z.L.P."/>
            <person name="Bitondi M.M.G."/>
            <person name="Pinheiro D.G."/>
        </authorList>
    </citation>
    <scope>NUCLEOTIDE SEQUENCE</scope>
    <source>
        <strain evidence="5">USP_RPSP 00005682</strain>
        <tissue evidence="5">Whole individual</tissue>
    </source>
</reference>
<keyword evidence="2" id="KW-0285">Flavoprotein</keyword>
<name>A0A833RZ87_9HYME</name>
<comment type="caution">
    <text evidence="5">The sequence shown here is derived from an EMBL/GenBank/DDBJ whole genome shotgun (WGS) entry which is preliminary data.</text>
</comment>
<dbReference type="Pfam" id="PF00732">
    <property type="entry name" value="GMC_oxred_N"/>
    <property type="match status" value="3"/>
</dbReference>
<dbReference type="PANTHER" id="PTHR11552">
    <property type="entry name" value="GLUCOSE-METHANOL-CHOLINE GMC OXIDOREDUCTASE"/>
    <property type="match status" value="1"/>
</dbReference>
<dbReference type="PROSITE" id="PS00623">
    <property type="entry name" value="GMC_OXRED_1"/>
    <property type="match status" value="3"/>
</dbReference>
<feature type="domain" description="Glucose-methanol-choline oxidoreductase N-terminal" evidence="3">
    <location>
        <begin position="672"/>
        <end position="695"/>
    </location>
</feature>
<evidence type="ECO:0000256" key="2">
    <source>
        <dbReference type="RuleBase" id="RU003968"/>
    </source>
</evidence>
<proteinExistence type="inferred from homology"/>
<dbReference type="InterPro" id="IPR036188">
    <property type="entry name" value="FAD/NAD-bd_sf"/>
</dbReference>
<evidence type="ECO:0000313" key="5">
    <source>
        <dbReference type="EMBL" id="KAF3426361.1"/>
    </source>
</evidence>
<evidence type="ECO:0000256" key="1">
    <source>
        <dbReference type="ARBA" id="ARBA00010790"/>
    </source>
</evidence>
<comment type="similarity">
    <text evidence="1 2">Belongs to the GMC oxidoreductase family.</text>
</comment>
<dbReference type="Gene3D" id="3.30.560.10">
    <property type="entry name" value="Glucose Oxidase, domain 3"/>
    <property type="match status" value="3"/>
</dbReference>
<protein>
    <recommendedName>
        <fullName evidence="3 4">Glucose-methanol-choline oxidoreductase N-terminal domain-containing protein</fullName>
    </recommendedName>
</protein>